<feature type="chain" id="PRO_5017377358" description="Peptidase M12B domain-containing protein" evidence="2">
    <location>
        <begin position="23"/>
        <end position="709"/>
    </location>
</feature>
<dbReference type="Proteomes" id="UP000281725">
    <property type="component" value="Unassembled WGS sequence"/>
</dbReference>
<evidence type="ECO:0008006" key="5">
    <source>
        <dbReference type="Google" id="ProtNLM"/>
    </source>
</evidence>
<dbReference type="InterPro" id="IPR024079">
    <property type="entry name" value="MetalloPept_cat_dom_sf"/>
</dbReference>
<dbReference type="EMBL" id="RAWX01000003">
    <property type="protein sequence ID" value="RKJ87866.1"/>
    <property type="molecule type" value="Genomic_DNA"/>
</dbReference>
<feature type="signal peptide" evidence="2">
    <location>
        <begin position="1"/>
        <end position="22"/>
    </location>
</feature>
<keyword evidence="2" id="KW-0732">Signal</keyword>
<dbReference type="Gene3D" id="3.40.390.10">
    <property type="entry name" value="Collagenase (Catalytic Domain)"/>
    <property type="match status" value="1"/>
</dbReference>
<evidence type="ECO:0000313" key="4">
    <source>
        <dbReference type="Proteomes" id="UP000281725"/>
    </source>
</evidence>
<comment type="caution">
    <text evidence="3">The sequence shown here is derived from an EMBL/GenBank/DDBJ whole genome shotgun (WGS) entry which is preliminary data.</text>
</comment>
<keyword evidence="1" id="KW-1133">Transmembrane helix</keyword>
<keyword evidence="1" id="KW-0812">Transmembrane</keyword>
<sequence length="709" mass="76974">MMKFTINAISVVIAMSANIALASPWHMVEKRSKQADEPVRARAYNIFEVEPDFLENLRLGQTVITLPLPDGKMVQYELEAYSVLPPALAAKYPDIMTYKGHEVGTPSNTGRFDISPRGFNGMFMHAGEQIFVDIQRNGTYAVYYKKDAHSMNGKNIKEIIEKSELKKKLAYKTEAARNEASYSKPELTQYSIAFSTTGSYTRFFGGQAQALASLTTLTNRLNEVYERDLGVRFVLADGNDNIIFENPVDDPFVNGKYPKFKNISTINAVVQREKLNSNDLGYFDIGHVVTQSEKDEGDAQLGSLCDKIDSYASYRSNAATGNKNPVGDAFFIDFVAHEIGHQFGADHTYNANKGQRESSMAWEPGSGSSIMAYAGLMGEQNVQLNSEAYFHSKSIEEMLKHINDREEQASNGSIKIEGVPSVLAAFPSSRCGTAIPNQNGDNQAPEITDVPAEHVIPKGVAFSLSGKGNDVDGDTLTYTWEQVDLGDATTSGDQLSSGRLATGPLYRYAAPTTSPVRHFPSLATQLKGEAEKGDVWVNVPRTLNFRLVARDGKGGGAYGETSVEVVDTGAQTFKIEPASDQRMLVGSPTTVNWQVAGTDRHPVNCQRVDISYSNDEGKSWQPLVNGVNNNGAHEVTIPANAGSAVRLKLACSDNIFYAITPKLATKSSDTPAPQPESNGGGGGGGSTGLFALLGLGIAALLRRREIMSY</sequence>
<gene>
    <name evidence="3" type="ORF">D6R50_16710</name>
</gene>
<keyword evidence="1" id="KW-0472">Membrane</keyword>
<dbReference type="Pfam" id="PF13583">
    <property type="entry name" value="Reprolysin_4"/>
    <property type="match status" value="1"/>
</dbReference>
<name>A0A3A9ISJ8_AERVE</name>
<evidence type="ECO:0000313" key="3">
    <source>
        <dbReference type="EMBL" id="RKJ87866.1"/>
    </source>
</evidence>
<organism evidence="3 4">
    <name type="scientific">Aeromonas veronii</name>
    <dbReference type="NCBI Taxonomy" id="654"/>
    <lineage>
        <taxon>Bacteria</taxon>
        <taxon>Pseudomonadati</taxon>
        <taxon>Pseudomonadota</taxon>
        <taxon>Gammaproteobacteria</taxon>
        <taxon>Aeromonadales</taxon>
        <taxon>Aeromonadaceae</taxon>
        <taxon>Aeromonas</taxon>
    </lineage>
</organism>
<dbReference type="AlphaFoldDB" id="A0A3A9ISJ8"/>
<reference evidence="3 4" key="1">
    <citation type="submission" date="2018-09" db="EMBL/GenBank/DDBJ databases">
        <title>Genome sequencing of Aeromonas veronii MS-17-88.</title>
        <authorList>
            <person name="Tekedar H.C."/>
            <person name="Arick M.A."/>
            <person name="Hsu C.-Y."/>
            <person name="Thrash A."/>
            <person name="Karsi A."/>
            <person name="Lawrence M.L."/>
            <person name="Abdelhamed H."/>
        </authorList>
    </citation>
    <scope>NUCLEOTIDE SEQUENCE [LARGE SCALE GENOMIC DNA]</scope>
    <source>
        <strain evidence="3 4">MS 17-88</strain>
    </source>
</reference>
<dbReference type="SUPFAM" id="SSF55486">
    <property type="entry name" value="Metalloproteases ('zincins'), catalytic domain"/>
    <property type="match status" value="1"/>
</dbReference>
<dbReference type="GO" id="GO:0008237">
    <property type="term" value="F:metallopeptidase activity"/>
    <property type="evidence" value="ECO:0007669"/>
    <property type="project" value="InterPro"/>
</dbReference>
<feature type="transmembrane region" description="Helical" evidence="1">
    <location>
        <begin position="681"/>
        <end position="701"/>
    </location>
</feature>
<dbReference type="RefSeq" id="WP_120415666.1">
    <property type="nucleotide sequence ID" value="NZ_RAWX01000003.1"/>
</dbReference>
<evidence type="ECO:0000256" key="1">
    <source>
        <dbReference type="SAM" id="Phobius"/>
    </source>
</evidence>
<accession>A0A3A9ISJ8</accession>
<protein>
    <recommendedName>
        <fullName evidence="5">Peptidase M12B domain-containing protein</fullName>
    </recommendedName>
</protein>
<evidence type="ECO:0000256" key="2">
    <source>
        <dbReference type="SAM" id="SignalP"/>
    </source>
</evidence>
<proteinExistence type="predicted"/>